<dbReference type="OrthoDB" id="6852572at2759"/>
<dbReference type="GO" id="GO:0005615">
    <property type="term" value="C:extracellular space"/>
    <property type="evidence" value="ECO:0007669"/>
    <property type="project" value="TreeGrafter"/>
</dbReference>
<sequence length="230" mass="26505">MLTTLLLLSCAFFSASGEKEKCKITDKQCIVLFSNSVFEKIFEADNNQNIDPMHIEFVEGNFPDRKIKLTNISMTGYNTCKVFDLYWDIEQSLLNLEFYCLGFSINGQYEMSGLAVTVPTEEKGKFTIDTKSYKLMPNTTFELVQTVGNKTLFHLKDFNVKVSPLEKVALHFTNLYNGQEIPSAKFLAQEHWRNIVYTLQDKFASTCFMNVFVALNKLFTTMPLEEYFDL</sequence>
<protein>
    <submittedName>
        <fullName evidence="3">Uncharacterized protein LOC114247636</fullName>
    </submittedName>
</protein>
<dbReference type="Gene3D" id="3.15.10.30">
    <property type="entry name" value="Haemolymph juvenile hormone binding protein"/>
    <property type="match status" value="1"/>
</dbReference>
<dbReference type="Proteomes" id="UP000504629">
    <property type="component" value="Unplaced"/>
</dbReference>
<dbReference type="Pfam" id="PF06585">
    <property type="entry name" value="JHBP"/>
    <property type="match status" value="1"/>
</dbReference>
<dbReference type="SMART" id="SM00700">
    <property type="entry name" value="JHBP"/>
    <property type="match status" value="1"/>
</dbReference>
<dbReference type="AlphaFoldDB" id="A0A6J2K4A4"/>
<dbReference type="RefSeq" id="XP_028036438.1">
    <property type="nucleotide sequence ID" value="XM_028180637.1"/>
</dbReference>
<accession>A0A6J2K4A4</accession>
<reference evidence="3" key="1">
    <citation type="submission" date="2025-08" db="UniProtKB">
        <authorList>
            <consortium name="RefSeq"/>
        </authorList>
    </citation>
    <scope>IDENTIFICATION</scope>
    <source>
        <tissue evidence="3">Silk gland</tissue>
    </source>
</reference>
<dbReference type="PANTHER" id="PTHR11008">
    <property type="entry name" value="PROTEIN TAKEOUT-LIKE PROTEIN"/>
    <property type="match status" value="1"/>
</dbReference>
<name>A0A6J2K4A4_BOMMA</name>
<proteinExistence type="predicted"/>
<dbReference type="InterPro" id="IPR038606">
    <property type="entry name" value="To_sf"/>
</dbReference>
<gene>
    <name evidence="3" type="primary">LOC114247636</name>
</gene>
<evidence type="ECO:0000313" key="2">
    <source>
        <dbReference type="Proteomes" id="UP000504629"/>
    </source>
</evidence>
<feature type="chain" id="PRO_5026980402" evidence="1">
    <location>
        <begin position="18"/>
        <end position="230"/>
    </location>
</feature>
<dbReference type="PANTHER" id="PTHR11008:SF41">
    <property type="entry name" value="RE70318P"/>
    <property type="match status" value="1"/>
</dbReference>
<evidence type="ECO:0000313" key="3">
    <source>
        <dbReference type="RefSeq" id="XP_028036438.1"/>
    </source>
</evidence>
<organism evidence="2 3">
    <name type="scientific">Bombyx mandarina</name>
    <name type="common">Wild silk moth</name>
    <name type="synonym">Wild silkworm</name>
    <dbReference type="NCBI Taxonomy" id="7092"/>
    <lineage>
        <taxon>Eukaryota</taxon>
        <taxon>Metazoa</taxon>
        <taxon>Ecdysozoa</taxon>
        <taxon>Arthropoda</taxon>
        <taxon>Hexapoda</taxon>
        <taxon>Insecta</taxon>
        <taxon>Pterygota</taxon>
        <taxon>Neoptera</taxon>
        <taxon>Endopterygota</taxon>
        <taxon>Lepidoptera</taxon>
        <taxon>Glossata</taxon>
        <taxon>Ditrysia</taxon>
        <taxon>Bombycoidea</taxon>
        <taxon>Bombycidae</taxon>
        <taxon>Bombycinae</taxon>
        <taxon>Bombyx</taxon>
    </lineage>
</organism>
<dbReference type="GeneID" id="114247636"/>
<keyword evidence="2" id="KW-1185">Reference proteome</keyword>
<evidence type="ECO:0000256" key="1">
    <source>
        <dbReference type="SAM" id="SignalP"/>
    </source>
</evidence>
<keyword evidence="1" id="KW-0732">Signal</keyword>
<dbReference type="KEGG" id="bman:114247636"/>
<feature type="signal peptide" evidence="1">
    <location>
        <begin position="1"/>
        <end position="17"/>
    </location>
</feature>
<dbReference type="InterPro" id="IPR010562">
    <property type="entry name" value="Haemolymph_juvenile_hormone-bd"/>
</dbReference>